<dbReference type="InterPro" id="IPR004788">
    <property type="entry name" value="Ribose5P_isomerase_type_A"/>
</dbReference>
<dbReference type="NCBIfam" id="TIGR00021">
    <property type="entry name" value="rpiA"/>
    <property type="match status" value="1"/>
</dbReference>
<feature type="binding site" evidence="2">
    <location>
        <begin position="80"/>
        <end position="83"/>
    </location>
    <ligand>
        <name>substrate</name>
    </ligand>
</feature>
<dbReference type="InterPro" id="IPR020672">
    <property type="entry name" value="Ribose5P_isomerase_typA_subgr"/>
</dbReference>
<dbReference type="CDD" id="cd01398">
    <property type="entry name" value="RPI_A"/>
    <property type="match status" value="1"/>
</dbReference>
<dbReference type="Proteomes" id="UP001649230">
    <property type="component" value="Chromosome"/>
</dbReference>
<comment type="pathway">
    <text evidence="2">Carbohydrate degradation; pentose phosphate pathway; D-ribose 5-phosphate from D-ribulose 5-phosphate (non-oxidative stage): step 1/1.</text>
</comment>
<dbReference type="PANTHER" id="PTHR11934:SF0">
    <property type="entry name" value="RIBOSE-5-PHOSPHATE ISOMERASE"/>
    <property type="match status" value="1"/>
</dbReference>
<evidence type="ECO:0000313" key="3">
    <source>
        <dbReference type="EMBL" id="UJF35468.1"/>
    </source>
</evidence>
<proteinExistence type="inferred from homology"/>
<organism evidence="3 4">
    <name type="scientific">Paenibacillus hexagrammi</name>
    <dbReference type="NCBI Taxonomy" id="2908839"/>
    <lineage>
        <taxon>Bacteria</taxon>
        <taxon>Bacillati</taxon>
        <taxon>Bacillota</taxon>
        <taxon>Bacilli</taxon>
        <taxon>Bacillales</taxon>
        <taxon>Paenibacillaceae</taxon>
        <taxon>Paenibacillus</taxon>
    </lineage>
</organism>
<feature type="active site" description="Proton acceptor" evidence="2">
    <location>
        <position position="102"/>
    </location>
</feature>
<evidence type="ECO:0000256" key="2">
    <source>
        <dbReference type="HAMAP-Rule" id="MF_00170"/>
    </source>
</evidence>
<evidence type="ECO:0000256" key="1">
    <source>
        <dbReference type="ARBA" id="ARBA00023235"/>
    </source>
</evidence>
<reference evidence="3 4" key="1">
    <citation type="journal article" date="2024" name="Int. J. Syst. Evol. Microbiol.">
        <title>Paenibacillus hexagrammi sp. nov., a novel bacterium isolated from the gut content of Hexagrammos agrammus.</title>
        <authorList>
            <person name="Jung H.K."/>
            <person name="Kim D.G."/>
            <person name="Zin H."/>
            <person name="Park J."/>
            <person name="Jung H."/>
            <person name="Kim Y.O."/>
            <person name="Kong H.J."/>
            <person name="Kim J.W."/>
            <person name="Kim Y.S."/>
        </authorList>
    </citation>
    <scope>NUCLEOTIDE SEQUENCE [LARGE SCALE GENOMIC DNA]</scope>
    <source>
        <strain evidence="3 4">YPD9-1</strain>
    </source>
</reference>
<accession>A0ABY3SN49</accession>
<dbReference type="InterPro" id="IPR037171">
    <property type="entry name" value="NagB/RpiA_transferase-like"/>
</dbReference>
<dbReference type="NCBIfam" id="NF001924">
    <property type="entry name" value="PRK00702.1"/>
    <property type="match status" value="1"/>
</dbReference>
<keyword evidence="1 2" id="KW-0413">Isomerase</keyword>
<protein>
    <recommendedName>
        <fullName evidence="2">Ribose-5-phosphate isomerase A</fullName>
        <ecNumber evidence="2">5.3.1.6</ecNumber>
    </recommendedName>
    <alternativeName>
        <fullName evidence="2">Phosphoriboisomerase A</fullName>
        <shortName evidence="2">PRI</shortName>
    </alternativeName>
</protein>
<dbReference type="HAMAP" id="MF_00170">
    <property type="entry name" value="Rib_5P_isom_A"/>
    <property type="match status" value="1"/>
</dbReference>
<dbReference type="GO" id="GO:0004751">
    <property type="term" value="F:ribose-5-phosphate isomerase activity"/>
    <property type="evidence" value="ECO:0007669"/>
    <property type="project" value="UniProtKB-EC"/>
</dbReference>
<evidence type="ECO:0000313" key="4">
    <source>
        <dbReference type="Proteomes" id="UP001649230"/>
    </source>
</evidence>
<dbReference type="EMBL" id="CP090978">
    <property type="protein sequence ID" value="UJF35468.1"/>
    <property type="molecule type" value="Genomic_DNA"/>
</dbReference>
<dbReference type="RefSeq" id="WP_235122034.1">
    <property type="nucleotide sequence ID" value="NZ_CP090978.1"/>
</dbReference>
<dbReference type="SUPFAM" id="SSF75445">
    <property type="entry name" value="D-ribose-5-phosphate isomerase (RpiA), lid domain"/>
    <property type="match status" value="1"/>
</dbReference>
<gene>
    <name evidence="2 3" type="primary">rpiA</name>
    <name evidence="3" type="ORF">L0M14_10405</name>
</gene>
<dbReference type="Gene3D" id="3.30.70.260">
    <property type="match status" value="1"/>
</dbReference>
<feature type="binding site" evidence="2">
    <location>
        <begin position="93"/>
        <end position="96"/>
    </location>
    <ligand>
        <name>substrate</name>
    </ligand>
</feature>
<dbReference type="Gene3D" id="3.40.50.1360">
    <property type="match status" value="1"/>
</dbReference>
<dbReference type="SUPFAM" id="SSF100950">
    <property type="entry name" value="NagB/RpiA/CoA transferase-like"/>
    <property type="match status" value="1"/>
</dbReference>
<sequence length="220" mass="23990">MDAKRIAAEKATAYIDHEMVVGLGTGSTAYWAIQKIGENVKRGLRIQAVATSIQSENLAKALGIPMLSMSMVDSIDLTIDGADEVDEAWNLIKGGGGALLREKIVASTSKNLFIVVDERKLVKKLGAFPLPVEIVTFAHEITQNKLRALGCIPVLRMKEQHPYLTDNGNYIVDCDFGSIDHPEELHQIINMIPGVVDNGLFIKMAAKVIVGYQDGTVIEM</sequence>
<comment type="similarity">
    <text evidence="2">Belongs to the ribose 5-phosphate isomerase family.</text>
</comment>
<dbReference type="EC" id="5.3.1.6" evidence="2"/>
<dbReference type="Pfam" id="PF06026">
    <property type="entry name" value="Rib_5-P_isom_A"/>
    <property type="match status" value="1"/>
</dbReference>
<keyword evidence="4" id="KW-1185">Reference proteome</keyword>
<comment type="function">
    <text evidence="2">Catalyzes the reversible conversion of ribose-5-phosphate to ribulose 5-phosphate.</text>
</comment>
<name>A0ABY3SN49_9BACL</name>
<comment type="catalytic activity">
    <reaction evidence="2">
        <text>aldehydo-D-ribose 5-phosphate = D-ribulose 5-phosphate</text>
        <dbReference type="Rhea" id="RHEA:14657"/>
        <dbReference type="ChEBI" id="CHEBI:58121"/>
        <dbReference type="ChEBI" id="CHEBI:58273"/>
        <dbReference type="EC" id="5.3.1.6"/>
    </reaction>
</comment>
<feature type="binding site" evidence="2">
    <location>
        <position position="120"/>
    </location>
    <ligand>
        <name>substrate</name>
    </ligand>
</feature>
<comment type="subunit">
    <text evidence="2">Homodimer.</text>
</comment>
<feature type="binding site" evidence="2">
    <location>
        <begin position="25"/>
        <end position="28"/>
    </location>
    <ligand>
        <name>substrate</name>
    </ligand>
</feature>
<dbReference type="PANTHER" id="PTHR11934">
    <property type="entry name" value="RIBOSE-5-PHOSPHATE ISOMERASE"/>
    <property type="match status" value="1"/>
</dbReference>